<keyword evidence="5 10" id="KW-0808">Transferase</keyword>
<evidence type="ECO:0000256" key="5">
    <source>
        <dbReference type="ARBA" id="ARBA00022679"/>
    </source>
</evidence>
<evidence type="ECO:0000256" key="1">
    <source>
        <dbReference type="ARBA" id="ARBA00004953"/>
    </source>
</evidence>
<evidence type="ECO:0000256" key="3">
    <source>
        <dbReference type="ARBA" id="ARBA00022573"/>
    </source>
</evidence>
<evidence type="ECO:0000256" key="2">
    <source>
        <dbReference type="ARBA" id="ARBA00005879"/>
    </source>
</evidence>
<dbReference type="InterPro" id="IPR006364">
    <property type="entry name" value="CobI/CbiL/CobIJ_dom"/>
</dbReference>
<dbReference type="InterPro" id="IPR000878">
    <property type="entry name" value="4pyrrol_Mease"/>
</dbReference>
<dbReference type="AlphaFoldDB" id="A0A2L0EIL8"/>
<evidence type="ECO:0000256" key="8">
    <source>
        <dbReference type="SAM" id="MobiDB-lite"/>
    </source>
</evidence>
<dbReference type="OrthoDB" id="9804789at2"/>
<accession>A0A2L0EIL8</accession>
<dbReference type="InterPro" id="IPR035996">
    <property type="entry name" value="4pyrrol_Methylase_sf"/>
</dbReference>
<dbReference type="Proteomes" id="UP000238348">
    <property type="component" value="Chromosome"/>
</dbReference>
<dbReference type="PIRSF" id="PIRSF036427">
    <property type="entry name" value="Precrrn-2_mtase"/>
    <property type="match status" value="1"/>
</dbReference>
<comment type="pathway">
    <text evidence="1">Cofactor biosynthesis; adenosylcobalamin biosynthesis.</text>
</comment>
<feature type="region of interest" description="Disordered" evidence="8">
    <location>
        <begin position="250"/>
        <end position="269"/>
    </location>
</feature>
<feature type="domain" description="Tetrapyrrole methylase" evidence="9">
    <location>
        <begin position="6"/>
        <end position="221"/>
    </location>
</feature>
<keyword evidence="4 10" id="KW-0489">Methyltransferase</keyword>
<evidence type="ECO:0000313" key="11">
    <source>
        <dbReference type="Proteomes" id="UP000238348"/>
    </source>
</evidence>
<evidence type="ECO:0000256" key="6">
    <source>
        <dbReference type="ARBA" id="ARBA00022691"/>
    </source>
</evidence>
<organism evidence="10 11">
    <name type="scientific">Sorangium cellulosum</name>
    <name type="common">Polyangium cellulosum</name>
    <dbReference type="NCBI Taxonomy" id="56"/>
    <lineage>
        <taxon>Bacteria</taxon>
        <taxon>Pseudomonadati</taxon>
        <taxon>Myxococcota</taxon>
        <taxon>Polyangia</taxon>
        <taxon>Polyangiales</taxon>
        <taxon>Polyangiaceae</taxon>
        <taxon>Sorangium</taxon>
    </lineage>
</organism>
<comment type="similarity">
    <text evidence="2 7">Belongs to the precorrin methyltransferase family.</text>
</comment>
<dbReference type="Gene3D" id="3.30.950.10">
    <property type="entry name" value="Methyltransferase, Cobalt-precorrin-4 Transmethylase, Domain 2"/>
    <property type="match status" value="1"/>
</dbReference>
<dbReference type="Pfam" id="PF00590">
    <property type="entry name" value="TP_methylase"/>
    <property type="match status" value="1"/>
</dbReference>
<dbReference type="SUPFAM" id="SSF53790">
    <property type="entry name" value="Tetrapyrrole methylase"/>
    <property type="match status" value="1"/>
</dbReference>
<gene>
    <name evidence="10" type="ORF">SOCE26_005230</name>
</gene>
<dbReference type="UniPathway" id="UPA00148"/>
<dbReference type="GO" id="GO:0009236">
    <property type="term" value="P:cobalamin biosynthetic process"/>
    <property type="evidence" value="ECO:0007669"/>
    <property type="project" value="UniProtKB-UniRule"/>
</dbReference>
<dbReference type="EMBL" id="CP012673">
    <property type="protein sequence ID" value="AUX39141.1"/>
    <property type="molecule type" value="Genomic_DNA"/>
</dbReference>
<dbReference type="GO" id="GO:0032259">
    <property type="term" value="P:methylation"/>
    <property type="evidence" value="ECO:0007669"/>
    <property type="project" value="UniProtKB-KW"/>
</dbReference>
<evidence type="ECO:0000313" key="10">
    <source>
        <dbReference type="EMBL" id="AUX39141.1"/>
    </source>
</evidence>
<dbReference type="GO" id="GO:0030788">
    <property type="term" value="F:precorrin-2 C20-methyltransferase activity"/>
    <property type="evidence" value="ECO:0007669"/>
    <property type="project" value="InterPro"/>
</dbReference>
<keyword evidence="6" id="KW-0949">S-adenosyl-L-methionine</keyword>
<proteinExistence type="inferred from homology"/>
<reference evidence="10 11" key="1">
    <citation type="submission" date="2015-09" db="EMBL/GenBank/DDBJ databases">
        <title>Sorangium comparison.</title>
        <authorList>
            <person name="Zaburannyi N."/>
            <person name="Bunk B."/>
            <person name="Overmann J."/>
            <person name="Mueller R."/>
        </authorList>
    </citation>
    <scope>NUCLEOTIDE SEQUENCE [LARGE SCALE GENOMIC DNA]</scope>
    <source>
        <strain evidence="10 11">So ce26</strain>
    </source>
</reference>
<dbReference type="InterPro" id="IPR012382">
    <property type="entry name" value="CobI/CbiL"/>
</dbReference>
<keyword evidence="3" id="KW-0169">Cobalamin biosynthesis</keyword>
<dbReference type="RefSeq" id="WP_104977155.1">
    <property type="nucleotide sequence ID" value="NZ_CP012673.1"/>
</dbReference>
<dbReference type="InterPro" id="IPR014776">
    <property type="entry name" value="4pyrrole_Mease_sub2"/>
</dbReference>
<dbReference type="CDD" id="cd11645">
    <property type="entry name" value="Precorrin_2_C20_MT"/>
    <property type="match status" value="1"/>
</dbReference>
<dbReference type="PANTHER" id="PTHR43467:SF2">
    <property type="entry name" value="COBALT-PRECORRIN-2 C(20)-METHYLTRANSFERASE"/>
    <property type="match status" value="1"/>
</dbReference>
<evidence type="ECO:0000259" key="9">
    <source>
        <dbReference type="Pfam" id="PF00590"/>
    </source>
</evidence>
<dbReference type="Gene3D" id="3.40.1010.10">
    <property type="entry name" value="Cobalt-precorrin-4 Transmethylase, Domain 1"/>
    <property type="match status" value="1"/>
</dbReference>
<evidence type="ECO:0000256" key="7">
    <source>
        <dbReference type="PIRNR" id="PIRNR036427"/>
    </source>
</evidence>
<name>A0A2L0EIL8_SORCE</name>
<sequence>MTALGKLYGVGVGPGAPDLLTLRAVRVLESADVLALPRSSDFGASMAYRILEPVLGKPREPRKQERLLLTFPMSKDPDRVRPHVDAAIDKIGERLSRGLSVAFATEGDPSLFSTFVYVRREALRRFPGLEVEVVPGVTSVTAVPAVSGLSLADGQERIAILPATYGVDDLTEVLQRFDTVVLMKIGSEMPKVTEALTRAGLLDRAVFVSKATMPEQRIVRDLRAAQGERGDCFAMVVVTRGERSGLLVGEAEASPPGAFGKTLDEPEAP</sequence>
<dbReference type="InterPro" id="IPR014777">
    <property type="entry name" value="4pyrrole_Mease_sub1"/>
</dbReference>
<evidence type="ECO:0000256" key="4">
    <source>
        <dbReference type="ARBA" id="ARBA00022603"/>
    </source>
</evidence>
<protein>
    <submittedName>
        <fullName evidence="10">Precorrin-2 C20-methyltransferase</fullName>
    </submittedName>
</protein>
<dbReference type="NCBIfam" id="TIGR01467">
    <property type="entry name" value="cobI_cbiL"/>
    <property type="match status" value="1"/>
</dbReference>
<dbReference type="PANTHER" id="PTHR43467">
    <property type="entry name" value="COBALT-PRECORRIN-2 C(20)-METHYLTRANSFERASE"/>
    <property type="match status" value="1"/>
</dbReference>